<dbReference type="Gene3D" id="1.10.287.950">
    <property type="entry name" value="Methyl-accepting chemotaxis protein"/>
    <property type="match status" value="1"/>
</dbReference>
<keyword evidence="4" id="KW-1133">Transmembrane helix</keyword>
<evidence type="ECO:0000259" key="5">
    <source>
        <dbReference type="PROSITE" id="PS50111"/>
    </source>
</evidence>
<dbReference type="Proteomes" id="UP000032250">
    <property type="component" value="Unassembled WGS sequence"/>
</dbReference>
<dbReference type="RefSeq" id="WP_003486910.1">
    <property type="nucleotide sequence ID" value="NZ_JXSU01000007.1"/>
</dbReference>
<dbReference type="GO" id="GO:0004888">
    <property type="term" value="F:transmembrane signaling receptor activity"/>
    <property type="evidence" value="ECO:0007669"/>
    <property type="project" value="InterPro"/>
</dbReference>
<feature type="transmembrane region" description="Helical" evidence="4">
    <location>
        <begin position="12"/>
        <end position="34"/>
    </location>
</feature>
<dbReference type="GO" id="GO:0006935">
    <property type="term" value="P:chemotaxis"/>
    <property type="evidence" value="ECO:0007669"/>
    <property type="project" value="InterPro"/>
</dbReference>
<dbReference type="SMART" id="SM00283">
    <property type="entry name" value="MA"/>
    <property type="match status" value="1"/>
</dbReference>
<reference evidence="6 7" key="1">
    <citation type="submission" date="2014-06" db="EMBL/GenBank/DDBJ databases">
        <title>Genome characterization of distinct group I Clostridium botulinum lineages.</title>
        <authorList>
            <person name="Giordani F."/>
            <person name="Anselmo A."/>
            <person name="Fillo S."/>
            <person name="Palozzi A.M."/>
            <person name="Fortunato A."/>
            <person name="Gentile B."/>
            <person name="Ciammaruconi A."/>
            <person name="Anniballi F."/>
            <person name="De Medici D."/>
            <person name="Lista F."/>
        </authorList>
    </citation>
    <scope>NUCLEOTIDE SEQUENCE [LARGE SCALE GENOMIC DNA]</scope>
    <source>
        <strain evidence="6 7">B2 450</strain>
    </source>
</reference>
<evidence type="ECO:0000313" key="7">
    <source>
        <dbReference type="Proteomes" id="UP000032250"/>
    </source>
</evidence>
<keyword evidence="4" id="KW-0812">Transmembrane</keyword>
<dbReference type="GO" id="GO:0007165">
    <property type="term" value="P:signal transduction"/>
    <property type="evidence" value="ECO:0007669"/>
    <property type="project" value="UniProtKB-KW"/>
</dbReference>
<evidence type="ECO:0000256" key="1">
    <source>
        <dbReference type="ARBA" id="ARBA00023224"/>
    </source>
</evidence>
<dbReference type="InterPro" id="IPR004089">
    <property type="entry name" value="MCPsignal_dom"/>
</dbReference>
<dbReference type="PANTHER" id="PTHR32089:SF112">
    <property type="entry name" value="LYSOZYME-LIKE PROTEIN-RELATED"/>
    <property type="match status" value="1"/>
</dbReference>
<sequence length="423" mass="46865">MYTDTSFKTKYMITTMCLILPSTFILGIITSYILNLNGKNFLLNILFYVLSGIIIGISSIFKNIKKFINPSILVNEAALSIQNNDFTYKLSKENLTNGNEMLQNLNNVIDNLKSMIITVKDLSLNVTSSSYENNSYLDNAILKLEEAMLSINNVVTLSSKQADSLNECENLISHLSKDINDILKDMNNSKSFITKALNTIDVIEDTVKNQEIKMKDTKSASLMAVNSVKEFEIKSREISDIVNVIGQISQQTNLLALNASIEAARAGEYGKGFAVVAEEIRKLAEQSANSVESIEKIVKYIENAVSSTVNQITTVNSVVDEQNISLLEAIKAFNEVSNLVVNVSTDITKVLNSANTLTNNCEKTKNEIFSVTHFAEENANNTKEVSSSISNQLNILNKVKTSSNRLSNLSNSLENKINIYKVE</sequence>
<dbReference type="PANTHER" id="PTHR32089">
    <property type="entry name" value="METHYL-ACCEPTING CHEMOTAXIS PROTEIN MCPB"/>
    <property type="match status" value="1"/>
</dbReference>
<proteinExistence type="inferred from homology"/>
<dbReference type="HOGENOM" id="CLU_000445_107_18_9"/>
<keyword evidence="1 3" id="KW-0807">Transducer</keyword>
<evidence type="ECO:0000313" key="6">
    <source>
        <dbReference type="EMBL" id="KIS23293.1"/>
    </source>
</evidence>
<dbReference type="EMBL" id="JXSU01000007">
    <property type="protein sequence ID" value="KIS23293.1"/>
    <property type="molecule type" value="Genomic_DNA"/>
</dbReference>
<accession>A0A0D0ZXE6</accession>
<comment type="similarity">
    <text evidence="2">Belongs to the methyl-accepting chemotaxis (MCP) protein family.</text>
</comment>
<evidence type="ECO:0000256" key="3">
    <source>
        <dbReference type="PROSITE-ProRule" id="PRU00284"/>
    </source>
</evidence>
<dbReference type="PRINTS" id="PR00260">
    <property type="entry name" value="CHEMTRNSDUCR"/>
</dbReference>
<feature type="transmembrane region" description="Helical" evidence="4">
    <location>
        <begin position="41"/>
        <end position="61"/>
    </location>
</feature>
<dbReference type="PROSITE" id="PS50111">
    <property type="entry name" value="CHEMOTAXIS_TRANSDUC_2"/>
    <property type="match status" value="1"/>
</dbReference>
<dbReference type="PATRIC" id="fig|1379739.3.peg.1678"/>
<dbReference type="SUPFAM" id="SSF58104">
    <property type="entry name" value="Methyl-accepting chemotaxis protein (MCP) signaling domain"/>
    <property type="match status" value="1"/>
</dbReference>
<dbReference type="AlphaFoldDB" id="A0A0D0ZXE6"/>
<organism evidence="6 7">
    <name type="scientific">Clostridium botulinum B2 450</name>
    <dbReference type="NCBI Taxonomy" id="1379739"/>
    <lineage>
        <taxon>Bacteria</taxon>
        <taxon>Bacillati</taxon>
        <taxon>Bacillota</taxon>
        <taxon>Clostridia</taxon>
        <taxon>Eubacteriales</taxon>
        <taxon>Clostridiaceae</taxon>
        <taxon>Clostridium</taxon>
    </lineage>
</organism>
<dbReference type="InterPro" id="IPR004090">
    <property type="entry name" value="Chemotax_Me-accpt_rcpt"/>
</dbReference>
<evidence type="ECO:0000256" key="2">
    <source>
        <dbReference type="ARBA" id="ARBA00029447"/>
    </source>
</evidence>
<dbReference type="Pfam" id="PF00015">
    <property type="entry name" value="MCPsignal"/>
    <property type="match status" value="1"/>
</dbReference>
<feature type="domain" description="Methyl-accepting transducer" evidence="5">
    <location>
        <begin position="145"/>
        <end position="393"/>
    </location>
</feature>
<dbReference type="OrthoDB" id="9816519at2"/>
<comment type="caution">
    <text evidence="6">The sequence shown here is derived from an EMBL/GenBank/DDBJ whole genome shotgun (WGS) entry which is preliminary data.</text>
</comment>
<protein>
    <submittedName>
        <fullName evidence="6">Chemotaxis protein</fullName>
    </submittedName>
</protein>
<name>A0A0D0ZXE6_CLOBO</name>
<gene>
    <name evidence="6" type="ORF">N495_06720</name>
</gene>
<keyword evidence="4" id="KW-0472">Membrane</keyword>
<evidence type="ECO:0000256" key="4">
    <source>
        <dbReference type="SAM" id="Phobius"/>
    </source>
</evidence>
<dbReference type="GO" id="GO:0016020">
    <property type="term" value="C:membrane"/>
    <property type="evidence" value="ECO:0007669"/>
    <property type="project" value="InterPro"/>
</dbReference>